<dbReference type="InterPro" id="IPR010977">
    <property type="entry name" value="Aromatic_deC"/>
</dbReference>
<dbReference type="SUPFAM" id="SSF53383">
    <property type="entry name" value="PLP-dependent transferases"/>
    <property type="match status" value="1"/>
</dbReference>
<dbReference type="GO" id="GO:0016831">
    <property type="term" value="F:carboxy-lyase activity"/>
    <property type="evidence" value="ECO:0007669"/>
    <property type="project" value="TreeGrafter"/>
</dbReference>
<evidence type="ECO:0000256" key="6">
    <source>
        <dbReference type="RuleBase" id="RU000382"/>
    </source>
</evidence>
<dbReference type="AlphaFoldDB" id="G7DYR1"/>
<evidence type="ECO:0000256" key="5">
    <source>
        <dbReference type="PIRSR" id="PIRSR602129-50"/>
    </source>
</evidence>
<dbReference type="OrthoDB" id="2161780at2759"/>
<dbReference type="InterPro" id="IPR015422">
    <property type="entry name" value="PyrdxlP-dep_Trfase_small"/>
</dbReference>
<gene>
    <name evidence="7" type="primary">Mo02378</name>
    <name evidence="7" type="ORF">E5Q_02378</name>
</gene>
<dbReference type="GO" id="GO:0005737">
    <property type="term" value="C:cytoplasm"/>
    <property type="evidence" value="ECO:0007669"/>
    <property type="project" value="TreeGrafter"/>
</dbReference>
<reference evidence="7 8" key="2">
    <citation type="journal article" date="2012" name="Open Biol.">
        <title>Characteristics of nucleosomes and linker DNA regions on the genome of the basidiomycete Mixia osmundae revealed by mono- and dinucleosome mapping.</title>
        <authorList>
            <person name="Nishida H."/>
            <person name="Kondo S."/>
            <person name="Matsumoto T."/>
            <person name="Suzuki Y."/>
            <person name="Yoshikawa H."/>
            <person name="Taylor T.D."/>
            <person name="Sugiyama J."/>
        </authorList>
    </citation>
    <scope>NUCLEOTIDE SEQUENCE [LARGE SCALE GENOMIC DNA]</scope>
    <source>
        <strain evidence="8">CBS 9802 / IAM 14324 / JCM 22182 / KY 12970</strain>
    </source>
</reference>
<reference evidence="7 8" key="1">
    <citation type="journal article" date="2011" name="J. Gen. Appl. Microbiol.">
        <title>Draft genome sequencing of the enigmatic basidiomycete Mixia osmundae.</title>
        <authorList>
            <person name="Nishida H."/>
            <person name="Nagatsuka Y."/>
            <person name="Sugiyama J."/>
        </authorList>
    </citation>
    <scope>NUCLEOTIDE SEQUENCE [LARGE SCALE GENOMIC DNA]</scope>
    <source>
        <strain evidence="8">CBS 9802 / IAM 14324 / JCM 22182 / KY 12970</strain>
    </source>
</reference>
<organism evidence="7 8">
    <name type="scientific">Mixia osmundae (strain CBS 9802 / IAM 14324 / JCM 22182 / KY 12970)</name>
    <dbReference type="NCBI Taxonomy" id="764103"/>
    <lineage>
        <taxon>Eukaryota</taxon>
        <taxon>Fungi</taxon>
        <taxon>Dikarya</taxon>
        <taxon>Basidiomycota</taxon>
        <taxon>Pucciniomycotina</taxon>
        <taxon>Mixiomycetes</taxon>
        <taxon>Mixiales</taxon>
        <taxon>Mixiaceae</taxon>
        <taxon>Mixia</taxon>
    </lineage>
</organism>
<dbReference type="InterPro" id="IPR015424">
    <property type="entry name" value="PyrdxlP-dep_Trfase"/>
</dbReference>
<keyword evidence="8" id="KW-1185">Reference proteome</keyword>
<dbReference type="eggNOG" id="KOG0629">
    <property type="taxonomic scope" value="Eukaryota"/>
</dbReference>
<dbReference type="EMBL" id="BABT02000062">
    <property type="protein sequence ID" value="GAA95721.1"/>
    <property type="molecule type" value="Genomic_DNA"/>
</dbReference>
<dbReference type="STRING" id="764103.G7DYR1"/>
<evidence type="ECO:0000313" key="7">
    <source>
        <dbReference type="EMBL" id="GAA95721.1"/>
    </source>
</evidence>
<keyword evidence="3 5" id="KW-0663">Pyridoxal phosphate</keyword>
<dbReference type="InterPro" id="IPR002129">
    <property type="entry name" value="PyrdxlP-dep_de-COase"/>
</dbReference>
<evidence type="ECO:0000256" key="3">
    <source>
        <dbReference type="ARBA" id="ARBA00022898"/>
    </source>
</evidence>
<evidence type="ECO:0000256" key="1">
    <source>
        <dbReference type="ARBA" id="ARBA00001933"/>
    </source>
</evidence>
<dbReference type="Proteomes" id="UP000009131">
    <property type="component" value="Unassembled WGS sequence"/>
</dbReference>
<feature type="modified residue" description="N6-(pyridoxal phosphate)lysine" evidence="5">
    <location>
        <position position="305"/>
    </location>
</feature>
<dbReference type="InterPro" id="IPR015421">
    <property type="entry name" value="PyrdxlP-dep_Trfase_major"/>
</dbReference>
<comment type="similarity">
    <text evidence="2 6">Belongs to the group II decarboxylase family.</text>
</comment>
<dbReference type="GO" id="GO:0019752">
    <property type="term" value="P:carboxylic acid metabolic process"/>
    <property type="evidence" value="ECO:0007669"/>
    <property type="project" value="InterPro"/>
</dbReference>
<dbReference type="Gene3D" id="3.90.1150.10">
    <property type="entry name" value="Aspartate Aminotransferase, domain 1"/>
    <property type="match status" value="1"/>
</dbReference>
<evidence type="ECO:0000256" key="4">
    <source>
        <dbReference type="ARBA" id="ARBA00023239"/>
    </source>
</evidence>
<dbReference type="Pfam" id="PF00282">
    <property type="entry name" value="Pyridoxal_deC"/>
    <property type="match status" value="1"/>
</dbReference>
<dbReference type="PANTHER" id="PTHR11999">
    <property type="entry name" value="GROUP II PYRIDOXAL-5-PHOSPHATE DECARBOXYLASE"/>
    <property type="match status" value="1"/>
</dbReference>
<accession>G7DYR1</accession>
<comment type="caution">
    <text evidence="7">The sequence shown here is derived from an EMBL/GenBank/DDBJ whole genome shotgun (WGS) entry which is preliminary data.</text>
</comment>
<evidence type="ECO:0000313" key="8">
    <source>
        <dbReference type="Proteomes" id="UP000009131"/>
    </source>
</evidence>
<keyword evidence="4 6" id="KW-0456">Lyase</keyword>
<dbReference type="RefSeq" id="XP_014570203.1">
    <property type="nucleotide sequence ID" value="XM_014714717.1"/>
</dbReference>
<comment type="cofactor">
    <cofactor evidence="1 5 6">
        <name>pyridoxal 5'-phosphate</name>
        <dbReference type="ChEBI" id="CHEBI:597326"/>
    </cofactor>
</comment>
<sequence>MTSAYNDAIDRIAAFAKRRHCELASLPTIPHRDELDRALSGLLRNVPIGPEPLSETLDCLLGSIVPALAQGQAGPRYFGFVTGGTTDAAQLADFLTTLLDTNAAVNLPGASIATYVEDLALRYVLQMVGLPPDVYQGILTTGATSANILGLGCGRNTVIRRVRASEGESDWDVSLDGLGGVDVDVFCAGAHVSVLKAAGVLGIGRRNCHDLTKDGTPADFDRAKLETRLRENVERRRGSIVVASAGEVNTGAFTDLSGLSELCQMYGAWFHVDAAFGYLALLHPLFKHHLRGFSDADSITTDAHKQFNVPYDCGVFFTRSKRILLDLCASGPAAYLDDMHMTCHPIDEDETLMVARALSAKLPSPLNLGLENSRRCRALPLFASLTSLGVLGYSELVERQCGFAAAVAHMIRSDFAKELYLINSDQDMYIIVLFAPARTCTNPRYRGKEGSGNFTDDINATRKLYLTKTNWRGTPAIRLAVSNWATSMSDLTIVRQVFEKLLL</sequence>
<dbReference type="GO" id="GO:0030170">
    <property type="term" value="F:pyridoxal phosphate binding"/>
    <property type="evidence" value="ECO:0007669"/>
    <property type="project" value="InterPro"/>
</dbReference>
<proteinExistence type="inferred from homology"/>
<dbReference type="InParanoid" id="G7DYR1"/>
<dbReference type="OMA" id="SWATDAH"/>
<dbReference type="PANTHER" id="PTHR11999:SF165">
    <property type="entry name" value="DECARBOXYLASE, PUTATIVE (AFU_ORTHOLOGUE AFUA_2G04980)-RELATED"/>
    <property type="match status" value="1"/>
</dbReference>
<name>G7DYR1_MIXOS</name>
<dbReference type="Gene3D" id="3.40.640.10">
    <property type="entry name" value="Type I PLP-dependent aspartate aminotransferase-like (Major domain)"/>
    <property type="match status" value="1"/>
</dbReference>
<evidence type="ECO:0000256" key="2">
    <source>
        <dbReference type="ARBA" id="ARBA00009533"/>
    </source>
</evidence>
<protein>
    <submittedName>
        <fullName evidence="7">Uncharacterized protein</fullName>
    </submittedName>
</protein>
<dbReference type="HOGENOM" id="CLU_011856_6_2_1"/>